<dbReference type="GO" id="GO:0019628">
    <property type="term" value="P:urate catabolic process"/>
    <property type="evidence" value="ECO:0007669"/>
    <property type="project" value="UniProtKB-UniPathway"/>
</dbReference>
<feature type="binding site" evidence="7">
    <location>
        <position position="171"/>
    </location>
    <ligand>
        <name>5-hydroxyisourate</name>
        <dbReference type="ChEBI" id="CHEBI:18072"/>
    </ligand>
</feature>
<accession>A0A699YPI9</accession>
<reference evidence="9 10" key="1">
    <citation type="submission" date="2020-02" db="EMBL/GenBank/DDBJ databases">
        <title>Draft genome sequence of Haematococcus lacustris strain NIES-144.</title>
        <authorList>
            <person name="Morimoto D."/>
            <person name="Nakagawa S."/>
            <person name="Yoshida T."/>
            <person name="Sawayama S."/>
        </authorList>
    </citation>
    <scope>NUCLEOTIDE SEQUENCE [LARGE SCALE GENOMIC DNA]</scope>
    <source>
        <strain evidence="9 10">NIES-144</strain>
    </source>
</reference>
<feature type="binding site" evidence="7">
    <location>
        <position position="219"/>
    </location>
    <ligand>
        <name>5-hydroxyisourate</name>
        <dbReference type="ChEBI" id="CHEBI:18072"/>
    </ligand>
</feature>
<dbReference type="GO" id="GO:0005777">
    <property type="term" value="C:peroxisome"/>
    <property type="evidence" value="ECO:0007669"/>
    <property type="project" value="UniProtKB-SubCell"/>
</dbReference>
<dbReference type="PANTHER" id="PTHR42874">
    <property type="entry name" value="URICASE"/>
    <property type="match status" value="1"/>
</dbReference>
<feature type="binding site" evidence="7">
    <location>
        <position position="171"/>
    </location>
    <ligand>
        <name>urate</name>
        <dbReference type="ChEBI" id="CHEBI:17775"/>
    </ligand>
</feature>
<feature type="active site" description="Charge relay system" evidence="6">
    <location>
        <position position="57"/>
    </location>
</feature>
<protein>
    <recommendedName>
        <fullName evidence="5 8">Uricase</fullName>
        <ecNumber evidence="5 8">1.7.3.3</ecNumber>
    </recommendedName>
    <alternativeName>
        <fullName evidence="5">Urate oxidase</fullName>
    </alternativeName>
</protein>
<evidence type="ECO:0000313" key="10">
    <source>
        <dbReference type="Proteomes" id="UP000485058"/>
    </source>
</evidence>
<dbReference type="InterPro" id="IPR002042">
    <property type="entry name" value="Uricase"/>
</dbReference>
<gene>
    <name evidence="9" type="ORF">HaLaN_06982</name>
</gene>
<comment type="caution">
    <text evidence="9">The sequence shown here is derived from an EMBL/GenBank/DDBJ whole genome shotgun (WGS) entry which is preliminary data.</text>
</comment>
<feature type="active site" description="Charge relay system" evidence="6">
    <location>
        <position position="12"/>
    </location>
</feature>
<feature type="binding site" evidence="7">
    <location>
        <position position="245"/>
    </location>
    <ligand>
        <name>5-hydroxyisourate</name>
        <dbReference type="ChEBI" id="CHEBI:18072"/>
    </ligand>
</feature>
<feature type="binding site" evidence="7">
    <location>
        <position position="58"/>
    </location>
    <ligand>
        <name>urate</name>
        <dbReference type="ChEBI" id="CHEBI:17775"/>
    </ligand>
</feature>
<feature type="binding site" evidence="7">
    <location>
        <position position="219"/>
    </location>
    <ligand>
        <name>urate</name>
        <dbReference type="ChEBI" id="CHEBI:17775"/>
    </ligand>
</feature>
<comment type="catalytic activity">
    <reaction evidence="5 8">
        <text>urate + O2 + H2O = 5-hydroxyisourate + H2O2</text>
        <dbReference type="Rhea" id="RHEA:21368"/>
        <dbReference type="ChEBI" id="CHEBI:15377"/>
        <dbReference type="ChEBI" id="CHEBI:15379"/>
        <dbReference type="ChEBI" id="CHEBI:16240"/>
        <dbReference type="ChEBI" id="CHEBI:17775"/>
        <dbReference type="ChEBI" id="CHEBI:18072"/>
        <dbReference type="EC" id="1.7.3.3"/>
    </reaction>
</comment>
<evidence type="ECO:0000256" key="6">
    <source>
        <dbReference type="PIRSR" id="PIRSR000241-1"/>
    </source>
</evidence>
<evidence type="ECO:0000256" key="1">
    <source>
        <dbReference type="ARBA" id="ARBA00004831"/>
    </source>
</evidence>
<evidence type="ECO:0000256" key="7">
    <source>
        <dbReference type="PIRSR" id="PIRSR000241-2"/>
    </source>
</evidence>
<evidence type="ECO:0000256" key="8">
    <source>
        <dbReference type="RuleBase" id="RU004455"/>
    </source>
</evidence>
<sequence>MSLELPLHQHGKSRVKVARTWRVGDTHHFVEWQVATMLESAMEPAFKEGDNSGMTATDTQKNTVYVIAQRMSHRCSCEEYAIALARHFVLHYPPVSKAKIMVEQKPWARVHLHGQPHEHGYSVTGTEVRTCYVTFDRAGQLEVTGVLKTTQSGYEGFLHDEFTGLPDCTDRILATSMTSSWKYSRAPACYDAAFDAVKQAVSDGFFGPVRGGVYSPSMQSTLWGMGQLIMARVPEVVSVFFNTPNLHFLPCAPKTSTFKDDVYVATSEPHGDIQCVITRGATAPHLSKL</sequence>
<keyword evidence="3 5" id="KW-0659">Purine metabolism</keyword>
<evidence type="ECO:0000256" key="3">
    <source>
        <dbReference type="ARBA" id="ARBA00022631"/>
    </source>
</evidence>
<evidence type="ECO:0000256" key="2">
    <source>
        <dbReference type="ARBA" id="ARBA00009760"/>
    </source>
</evidence>
<proteinExistence type="inferred from homology"/>
<dbReference type="SUPFAM" id="SSF55620">
    <property type="entry name" value="Tetrahydrobiopterin biosynthesis enzymes-like"/>
    <property type="match status" value="2"/>
</dbReference>
<feature type="binding site" evidence="7">
    <location>
        <position position="57"/>
    </location>
    <ligand>
        <name>5-hydroxyisourate</name>
        <dbReference type="ChEBI" id="CHEBI:18072"/>
    </ligand>
</feature>
<dbReference type="UniPathway" id="UPA00394">
    <property type="reaction ID" value="UER00650"/>
</dbReference>
<evidence type="ECO:0000256" key="4">
    <source>
        <dbReference type="ARBA" id="ARBA00023002"/>
    </source>
</evidence>
<dbReference type="PANTHER" id="PTHR42874:SF1">
    <property type="entry name" value="URICASE"/>
    <property type="match status" value="1"/>
</dbReference>
<feature type="active site" description="Charge relay system" evidence="6">
    <location>
        <position position="247"/>
    </location>
</feature>
<evidence type="ECO:0000313" key="9">
    <source>
        <dbReference type="EMBL" id="GFH11481.1"/>
    </source>
</evidence>
<dbReference type="GO" id="GO:0004846">
    <property type="term" value="F:urate oxidase activity"/>
    <property type="evidence" value="ECO:0007669"/>
    <property type="project" value="UniProtKB-EC"/>
</dbReference>
<feature type="binding site" evidence="7">
    <location>
        <position position="57"/>
    </location>
    <ligand>
        <name>O2</name>
        <dbReference type="ChEBI" id="CHEBI:15379"/>
    </ligand>
</feature>
<dbReference type="Proteomes" id="UP000485058">
    <property type="component" value="Unassembled WGS sequence"/>
</dbReference>
<dbReference type="AlphaFoldDB" id="A0A699YPI9"/>
<comment type="similarity">
    <text evidence="2 5 8">Belongs to the uricase family.</text>
</comment>
<name>A0A699YPI9_HAELA</name>
<organism evidence="9 10">
    <name type="scientific">Haematococcus lacustris</name>
    <name type="common">Green alga</name>
    <name type="synonym">Haematococcus pluvialis</name>
    <dbReference type="NCBI Taxonomy" id="44745"/>
    <lineage>
        <taxon>Eukaryota</taxon>
        <taxon>Viridiplantae</taxon>
        <taxon>Chlorophyta</taxon>
        <taxon>core chlorophytes</taxon>
        <taxon>Chlorophyceae</taxon>
        <taxon>CS clade</taxon>
        <taxon>Chlamydomonadales</taxon>
        <taxon>Haematococcaceae</taxon>
        <taxon>Haematococcus</taxon>
    </lineage>
</organism>
<dbReference type="Gene3D" id="3.10.270.10">
    <property type="entry name" value="Urate Oxidase"/>
    <property type="match status" value="1"/>
</dbReference>
<dbReference type="PIRSF" id="PIRSF000241">
    <property type="entry name" value="Urate_oxidase"/>
    <property type="match status" value="1"/>
</dbReference>
<dbReference type="NCBIfam" id="TIGR03383">
    <property type="entry name" value="urate_oxi"/>
    <property type="match status" value="1"/>
</dbReference>
<feature type="binding site" evidence="7">
    <location>
        <position position="245"/>
    </location>
    <ligand>
        <name>urate</name>
        <dbReference type="ChEBI" id="CHEBI:17775"/>
    </ligand>
</feature>
<evidence type="ECO:0000256" key="5">
    <source>
        <dbReference type="PIRNR" id="PIRNR000241"/>
    </source>
</evidence>
<comment type="function">
    <text evidence="5 8">Catalyzes the oxidation of uric acid to 5-hydroxyisourate, which is further processed to form (S)-allantoin.</text>
</comment>
<dbReference type="GO" id="GO:0006145">
    <property type="term" value="P:purine nucleobase catabolic process"/>
    <property type="evidence" value="ECO:0007669"/>
    <property type="project" value="TreeGrafter"/>
</dbReference>
<comment type="pathway">
    <text evidence="1 5">Purine metabolism; urate degradation; (S)-allantoin from urate: step 1/3.</text>
</comment>
<feature type="binding site" evidence="7">
    <location>
        <position position="57"/>
    </location>
    <ligand>
        <name>urate</name>
        <dbReference type="ChEBI" id="CHEBI:17775"/>
    </ligand>
</feature>
<feature type="binding site" evidence="7">
    <location>
        <position position="245"/>
    </location>
    <ligand>
        <name>O2</name>
        <dbReference type="ChEBI" id="CHEBI:15379"/>
    </ligand>
</feature>
<keyword evidence="10" id="KW-1185">Reference proteome</keyword>
<dbReference type="PRINTS" id="PR00093">
    <property type="entry name" value="URICASE"/>
</dbReference>
<dbReference type="EMBL" id="BLLF01000408">
    <property type="protein sequence ID" value="GFH11481.1"/>
    <property type="molecule type" value="Genomic_DNA"/>
</dbReference>
<keyword evidence="5" id="KW-0576">Peroxisome</keyword>
<dbReference type="Pfam" id="PF01014">
    <property type="entry name" value="Uricase"/>
    <property type="match status" value="2"/>
</dbReference>
<comment type="subcellular location">
    <subcellularLocation>
        <location evidence="5">Peroxisome</location>
    </subcellularLocation>
</comment>
<dbReference type="EC" id="1.7.3.3" evidence="5 8"/>
<keyword evidence="4 5" id="KW-0560">Oxidoreductase</keyword>